<protein>
    <recommendedName>
        <fullName evidence="4">Cyclin-domain-containing protein</fullName>
    </recommendedName>
</protein>
<dbReference type="PANTHER" id="PTHR15615">
    <property type="match status" value="1"/>
</dbReference>
<dbReference type="RefSeq" id="XP_504163.3">
    <property type="nucleotide sequence ID" value="XM_504163.3"/>
</dbReference>
<name>A0A1H6PQB9_YARLL</name>
<dbReference type="InterPro" id="IPR013922">
    <property type="entry name" value="Cyclin_PHO80-like"/>
</dbReference>
<evidence type="ECO:0000256" key="1">
    <source>
        <dbReference type="SAM" id="MobiDB-lite"/>
    </source>
</evidence>
<dbReference type="GO" id="GO:0019901">
    <property type="term" value="F:protein kinase binding"/>
    <property type="evidence" value="ECO:0007669"/>
    <property type="project" value="InterPro"/>
</dbReference>
<dbReference type="Gene3D" id="1.10.472.10">
    <property type="entry name" value="Cyclin-like"/>
    <property type="match status" value="1"/>
</dbReference>
<accession>A0A1H6PQB9</accession>
<organism evidence="2 3">
    <name type="scientific">Yarrowia lipolytica</name>
    <name type="common">Candida lipolytica</name>
    <dbReference type="NCBI Taxonomy" id="4952"/>
    <lineage>
        <taxon>Eukaryota</taxon>
        <taxon>Fungi</taxon>
        <taxon>Dikarya</taxon>
        <taxon>Ascomycota</taxon>
        <taxon>Saccharomycotina</taxon>
        <taxon>Dipodascomycetes</taxon>
        <taxon>Dipodascales</taxon>
        <taxon>Dipodascales incertae sedis</taxon>
        <taxon>Yarrowia</taxon>
    </lineage>
</organism>
<dbReference type="Proteomes" id="UP000182444">
    <property type="component" value="Chromosome 1E"/>
</dbReference>
<dbReference type="AlphaFoldDB" id="A0A1H6PQB9"/>
<evidence type="ECO:0000313" key="2">
    <source>
        <dbReference type="EMBL" id="AOW05675.1"/>
    </source>
</evidence>
<feature type="compositionally biased region" description="Basic and acidic residues" evidence="1">
    <location>
        <begin position="126"/>
        <end position="141"/>
    </location>
</feature>
<dbReference type="PANTHER" id="PTHR15615:SF32">
    <property type="entry name" value="PROTEIN KINASE COMPLEX COMPONENT, PUTATIVE (AFU_ORTHOLOGUE AFUA_2G07660)-RELATED"/>
    <property type="match status" value="1"/>
</dbReference>
<evidence type="ECO:0008006" key="4">
    <source>
        <dbReference type="Google" id="ProtNLM"/>
    </source>
</evidence>
<sequence length="438" mass="49350">MGRFHLRISPPFPFPPSPEAPISPRRIHLLTRTTLIRHREYASRHLDIAASYDHQNRPHHPFRARSISLQLEIMFSLANMPDIEALGASEALDCLAQQLQNLLDLADNVGRKYDEDALARVARKRKPEEPPCEADHVKKQEPAAPSAPSNSYGDEGHPELAFENMNARQVIGDHAVDLTDLAGVQSPVVGGPEGGSPEQQQQQQQQSFQQQQQQQQQQQPELSPRVTAYLNIARTISDMVEMEAAAATMPKKTPTSHLQTQERDSLTRTSSTTSLTTLLTTRGENDEPSLVQAQKLSIAKRFFLKNPPPLTIAQYLQRIHKYCPLSSSTYMAAGHYIYKICIKHHSVPFIPENAHRMVLAALRIACKVIEDLTYPHKRFSMAGGVSKLDLFKLEIAFLFLLDFDIKIDAPVLNRHRQKMVFIQRARDSIVGEMDVDQN</sequence>
<dbReference type="VEuPathDB" id="FungiDB:YALI0_E19811g"/>
<dbReference type="VEuPathDB" id="FungiDB:YALI1_E23749g"/>
<feature type="compositionally biased region" description="Low complexity" evidence="1">
    <location>
        <begin position="184"/>
        <end position="219"/>
    </location>
</feature>
<dbReference type="GO" id="GO:0005634">
    <property type="term" value="C:nucleus"/>
    <property type="evidence" value="ECO:0007669"/>
    <property type="project" value="TreeGrafter"/>
</dbReference>
<dbReference type="CDD" id="cd20558">
    <property type="entry name" value="CYCLIN_ScPCL7-like"/>
    <property type="match status" value="1"/>
</dbReference>
<feature type="region of interest" description="Disordered" evidence="1">
    <location>
        <begin position="184"/>
        <end position="225"/>
    </location>
</feature>
<dbReference type="Pfam" id="PF08613">
    <property type="entry name" value="Cyclin"/>
    <property type="match status" value="1"/>
</dbReference>
<dbReference type="KEGG" id="yli:2911784"/>
<feature type="region of interest" description="Disordered" evidence="1">
    <location>
        <begin position="121"/>
        <end position="158"/>
    </location>
</feature>
<dbReference type="GO" id="GO:0016538">
    <property type="term" value="F:cyclin-dependent protein serine/threonine kinase regulator activity"/>
    <property type="evidence" value="ECO:0007669"/>
    <property type="project" value="TreeGrafter"/>
</dbReference>
<dbReference type="GO" id="GO:0000307">
    <property type="term" value="C:cyclin-dependent protein kinase holoenzyme complex"/>
    <property type="evidence" value="ECO:0007669"/>
    <property type="project" value="UniProtKB-ARBA"/>
</dbReference>
<gene>
    <name evidence="2" type="ORF">YALI1_E23749g</name>
</gene>
<dbReference type="SUPFAM" id="SSF47954">
    <property type="entry name" value="Cyclin-like"/>
    <property type="match status" value="1"/>
</dbReference>
<dbReference type="GeneID" id="2911784"/>
<proteinExistence type="predicted"/>
<feature type="region of interest" description="Disordered" evidence="1">
    <location>
        <begin position="247"/>
        <end position="270"/>
    </location>
</feature>
<dbReference type="EMBL" id="CP017557">
    <property type="protein sequence ID" value="AOW05675.1"/>
    <property type="molecule type" value="Genomic_DNA"/>
</dbReference>
<reference evidence="2 3" key="1">
    <citation type="journal article" date="2016" name="PLoS ONE">
        <title>Sequence Assembly of Yarrowia lipolytica Strain W29/CLIB89 Shows Transposable Element Diversity.</title>
        <authorList>
            <person name="Magnan C."/>
            <person name="Yu J."/>
            <person name="Chang I."/>
            <person name="Jahn E."/>
            <person name="Kanomata Y."/>
            <person name="Wu J."/>
            <person name="Zeller M."/>
            <person name="Oakes M."/>
            <person name="Baldi P."/>
            <person name="Sandmeyer S."/>
        </authorList>
    </citation>
    <scope>NUCLEOTIDE SEQUENCE [LARGE SCALE GENOMIC DNA]</scope>
    <source>
        <strain evidence="3">CLIB89(W29)</strain>
    </source>
</reference>
<evidence type="ECO:0000313" key="3">
    <source>
        <dbReference type="Proteomes" id="UP000182444"/>
    </source>
</evidence>
<dbReference type="eggNOG" id="KOG1674">
    <property type="taxonomic scope" value="Eukaryota"/>
</dbReference>
<dbReference type="InterPro" id="IPR036915">
    <property type="entry name" value="Cyclin-like_sf"/>
</dbReference>
<dbReference type="OMA" id="DWKIVPK"/>